<feature type="region of interest" description="Disordered" evidence="1">
    <location>
        <begin position="1"/>
        <end position="21"/>
    </location>
</feature>
<dbReference type="OrthoDB" id="300230at2157"/>
<gene>
    <name evidence="2" type="ordered locus">Nmlp_1404</name>
</gene>
<dbReference type="AlphaFoldDB" id="M1XZL0"/>
<dbReference type="RefSeq" id="WP_015408453.1">
    <property type="nucleotide sequence ID" value="NC_020388.1"/>
</dbReference>
<dbReference type="KEGG" id="nmo:Nmlp_1404"/>
<protein>
    <submittedName>
        <fullName evidence="2">Uncharacterized protein</fullName>
    </submittedName>
</protein>
<evidence type="ECO:0000256" key="1">
    <source>
        <dbReference type="SAM" id="MobiDB-lite"/>
    </source>
</evidence>
<keyword evidence="3" id="KW-1185">Reference proteome</keyword>
<dbReference type="GeneID" id="14650688"/>
<dbReference type="HOGENOM" id="CLU_114808_0_0_2"/>
<dbReference type="EMBL" id="HF582854">
    <property type="protein sequence ID" value="CCQ35608.1"/>
    <property type="molecule type" value="Genomic_DNA"/>
</dbReference>
<dbReference type="InterPro" id="IPR045396">
    <property type="entry name" value="DUF6517"/>
</dbReference>
<evidence type="ECO:0000313" key="2">
    <source>
        <dbReference type="EMBL" id="CCQ35608.1"/>
    </source>
</evidence>
<organism evidence="2 3">
    <name type="scientific">Natronomonas moolapensis (strain DSM 18674 / CECT 7526 / JCM 14361 / 8.8.11)</name>
    <dbReference type="NCBI Taxonomy" id="268739"/>
    <lineage>
        <taxon>Archaea</taxon>
        <taxon>Methanobacteriati</taxon>
        <taxon>Methanobacteriota</taxon>
        <taxon>Stenosarchaea group</taxon>
        <taxon>Halobacteria</taxon>
        <taxon>Halobacteriales</taxon>
        <taxon>Natronomonadaceae</taxon>
        <taxon>Natronomonas</taxon>
    </lineage>
</organism>
<reference evidence="2 3" key="1">
    <citation type="journal article" date="2013" name="Genome Announc.">
        <title>Genome of the haloarchaeon Natronomonas moolapensis, a neutrophilic member of a previously haloalkaliphilic genus.</title>
        <authorList>
            <person name="Dyall-Smith M.L."/>
            <person name="Pfeiffer F."/>
            <person name="Oberwinkler T."/>
            <person name="Klee K."/>
            <person name="Rampp M."/>
            <person name="Palm P."/>
            <person name="Gross K."/>
            <person name="Schuster S.C."/>
            <person name="Oesterhelt D."/>
        </authorList>
    </citation>
    <scope>NUCLEOTIDE SEQUENCE [LARGE SCALE GENOMIC DNA]</scope>
    <source>
        <strain evidence="3">DSM 18674 / JCM 14361 / 8.8.11</strain>
    </source>
</reference>
<dbReference type="Proteomes" id="UP000011867">
    <property type="component" value="Chromosome"/>
</dbReference>
<evidence type="ECO:0000313" key="3">
    <source>
        <dbReference type="Proteomes" id="UP000011867"/>
    </source>
</evidence>
<dbReference type="eggNOG" id="arCOG03927">
    <property type="taxonomic scope" value="Archaea"/>
</dbReference>
<proteinExistence type="predicted"/>
<dbReference type="Pfam" id="PF20127">
    <property type="entry name" value="DUF6517"/>
    <property type="match status" value="1"/>
</dbReference>
<accession>M1XZL0</accession>
<name>M1XZL0_NATM8</name>
<sequence>MTRGSDGTDAPDTPGAYPTVPHERLLDEGWELRSKTEETVFRMPAASVVGYTLFYEDARLRGAIEATDAVEPPAEAGENHLVTASGDGTWRFFFATRLSFRPPLAPGIGPASLRPTVASQAKRTFADDLESRGFEDVESGRSQRFRTDSGDRVRLRKFTAYLPLGGDEATPERIDVEGWLAVWTTDGAFRIAGGAYPVSGIESLLGSASDAPPTDSGAFREELLSLIRAVR</sequence>